<evidence type="ECO:0000256" key="1">
    <source>
        <dbReference type="SAM" id="SignalP"/>
    </source>
</evidence>
<dbReference type="EMBL" id="CP120983">
    <property type="protein sequence ID" value="WLQ62736.1"/>
    <property type="molecule type" value="Genomic_DNA"/>
</dbReference>
<dbReference type="EC" id="3.1.1.103" evidence="3"/>
<evidence type="ECO:0000313" key="4">
    <source>
        <dbReference type="Proteomes" id="UP001224433"/>
    </source>
</evidence>
<feature type="signal peptide" evidence="1">
    <location>
        <begin position="1"/>
        <end position="28"/>
    </location>
</feature>
<dbReference type="Pfam" id="PF00144">
    <property type="entry name" value="Beta-lactamase"/>
    <property type="match status" value="1"/>
</dbReference>
<feature type="chain" id="PRO_5045348027" evidence="1">
    <location>
        <begin position="29"/>
        <end position="392"/>
    </location>
</feature>
<dbReference type="InterPro" id="IPR001466">
    <property type="entry name" value="Beta-lactam-related"/>
</dbReference>
<keyword evidence="1" id="KW-0732">Signal</keyword>
<reference evidence="3 4" key="1">
    <citation type="submission" date="2023-03" db="EMBL/GenBank/DDBJ databases">
        <title>Isolation and description of six Streptomyces strains from soil environments, able to metabolize different microbial glucans.</title>
        <authorList>
            <person name="Widen T."/>
            <person name="Larsbrink J."/>
        </authorList>
    </citation>
    <scope>NUCLEOTIDE SEQUENCE [LARGE SCALE GENOMIC DNA]</scope>
    <source>
        <strain evidence="3 4">Alt3</strain>
    </source>
</reference>
<dbReference type="RefSeq" id="WP_306102836.1">
    <property type="nucleotide sequence ID" value="NZ_CP120983.1"/>
</dbReference>
<dbReference type="InterPro" id="IPR050491">
    <property type="entry name" value="AmpC-like"/>
</dbReference>
<organism evidence="3 4">
    <name type="scientific">Streptomyces glycanivorans</name>
    <dbReference type="NCBI Taxonomy" id="3033808"/>
    <lineage>
        <taxon>Bacteria</taxon>
        <taxon>Bacillati</taxon>
        <taxon>Actinomycetota</taxon>
        <taxon>Actinomycetes</taxon>
        <taxon>Kitasatosporales</taxon>
        <taxon>Streptomycetaceae</taxon>
        <taxon>Streptomyces</taxon>
    </lineage>
</organism>
<dbReference type="GO" id="GO:0016787">
    <property type="term" value="F:hydrolase activity"/>
    <property type="evidence" value="ECO:0007669"/>
    <property type="project" value="UniProtKB-KW"/>
</dbReference>
<sequence>MILHRSWLPAAVLAFVPALVLPSAAASAAPHPSAAARSVQRDADALRDTGVTGVAVRLETPGGTVTSRSGVGDLVTRRPVATDGYLRLGSTTKTFVATVLLQLVGEERVSLDGTVEELLPGVVSGAGNDGRTVTVRDLLQHTSGLSDYIHDVFPDPGARTYFADRWRAYEPEALVGLAVRHEPDFPAGTRWAYSNTNYVLLGMIIEKITGTTWEQQVHDRVLRPLCLRHTDTPGTRPFLPHPHTANYQQFTADGPMVDTTIPYRPFDSGADGSMTGTARDLNRFFSALARGQLLKPAELAAMRNTVPVPPDSGHPEGTQDGLGLFFTPLSCGGGYLGHGGSGFGYVVRAATTTDGRRTVTVSAHSRSGDPHTAARQEDALRDLVDHALCRTG</sequence>
<name>A0ABY9J4N1_9ACTN</name>
<keyword evidence="4" id="KW-1185">Reference proteome</keyword>
<evidence type="ECO:0000313" key="3">
    <source>
        <dbReference type="EMBL" id="WLQ62736.1"/>
    </source>
</evidence>
<dbReference type="PANTHER" id="PTHR46825:SF7">
    <property type="entry name" value="D-ALANYL-D-ALANINE CARBOXYPEPTIDASE"/>
    <property type="match status" value="1"/>
</dbReference>
<evidence type="ECO:0000259" key="2">
    <source>
        <dbReference type="Pfam" id="PF00144"/>
    </source>
</evidence>
<dbReference type="InterPro" id="IPR012338">
    <property type="entry name" value="Beta-lactam/transpept-like"/>
</dbReference>
<dbReference type="Gene3D" id="3.40.710.10">
    <property type="entry name" value="DD-peptidase/beta-lactamase superfamily"/>
    <property type="match status" value="1"/>
</dbReference>
<feature type="domain" description="Beta-lactamase-related" evidence="2">
    <location>
        <begin position="46"/>
        <end position="368"/>
    </location>
</feature>
<keyword evidence="3" id="KW-0378">Hydrolase</keyword>
<proteinExistence type="predicted"/>
<gene>
    <name evidence="3" type="ORF">P8A20_03620</name>
</gene>
<dbReference type="SUPFAM" id="SSF56601">
    <property type="entry name" value="beta-lactamase/transpeptidase-like"/>
    <property type="match status" value="1"/>
</dbReference>
<dbReference type="Proteomes" id="UP001224433">
    <property type="component" value="Chromosome"/>
</dbReference>
<accession>A0ABY9J4N1</accession>
<protein>
    <submittedName>
        <fullName evidence="3">Serine hydrolase</fullName>
        <ecNumber evidence="3">3.1.1.103</ecNumber>
    </submittedName>
</protein>
<dbReference type="PANTHER" id="PTHR46825">
    <property type="entry name" value="D-ALANYL-D-ALANINE-CARBOXYPEPTIDASE/ENDOPEPTIDASE AMPH"/>
    <property type="match status" value="1"/>
</dbReference>